<feature type="compositionally biased region" description="Polar residues" evidence="1">
    <location>
        <begin position="386"/>
        <end position="403"/>
    </location>
</feature>
<feature type="transmembrane region" description="Helical" evidence="2">
    <location>
        <begin position="141"/>
        <end position="163"/>
    </location>
</feature>
<feature type="compositionally biased region" description="Polar residues" evidence="1">
    <location>
        <begin position="251"/>
        <end position="271"/>
    </location>
</feature>
<feature type="region of interest" description="Disordered" evidence="1">
    <location>
        <begin position="244"/>
        <end position="528"/>
    </location>
</feature>
<keyword evidence="2" id="KW-0472">Membrane</keyword>
<evidence type="ECO:0000256" key="1">
    <source>
        <dbReference type="SAM" id="MobiDB-lite"/>
    </source>
</evidence>
<feature type="region of interest" description="Disordered" evidence="1">
    <location>
        <begin position="570"/>
        <end position="589"/>
    </location>
</feature>
<keyword evidence="2" id="KW-1133">Transmembrane helix</keyword>
<sequence>MKPGRMFRHNFLRHRREAQPDDISDLPSSIGIPTASSIGATIATATADSTASLATATAPSGFTTITETDTLAQSITGENTISTTVTTKTRTITDSSGYASITSAAAASSSTTVHPTTSTTSSATATSTAAAAKASSNLNTLIPAIVVPIVGVLVASLALFWFIMRRRAKKELQSQPEFVMAGKGEKLSSRSNSGRSTTSDKWHHERKSPNVKESALSSNQSPSVTNTEWPPSQVGIASPVLAQEKAPAVSSPHSRLVSPSQGRPYINFNSPQPRPITSGRMGPTRDPAQNPDRSHYNADQKGLPPPPSRSGRGPATRTAHSPISRSGPSPIPLRPSPSKPPERRPSDSRPGAEPAFRFRGPSPSMNHNARAQAPPRLGPAPGAYNGASSISQYSPIVKATTTLHKGPGPYKRVIPPPLQTSNNSNAQRMKSPKSASPASTPLTEENLRIARLGSSSRLGRTAPEPSPSSTSPKLPPPATRSQLIPRESPGGIPDNFYPGGFLSHSREVSKTRHAENRASMVSDPDEYEDIAAKSDVSSLNEFERFDFGPEAGNRGGSGAPASINYFAAHNNPAGSGGSPFGNGTTYERW</sequence>
<dbReference type="EMBL" id="MU404353">
    <property type="protein sequence ID" value="KAI1613798.1"/>
    <property type="molecule type" value="Genomic_DNA"/>
</dbReference>
<feature type="compositionally biased region" description="Polar residues" evidence="1">
    <location>
        <begin position="215"/>
        <end position="230"/>
    </location>
</feature>
<proteinExistence type="predicted"/>
<feature type="compositionally biased region" description="Basic and acidic residues" evidence="1">
    <location>
        <begin position="198"/>
        <end position="210"/>
    </location>
</feature>
<accession>A0AAN6DXA1</accession>
<keyword evidence="2" id="KW-0812">Transmembrane</keyword>
<evidence type="ECO:0000313" key="3">
    <source>
        <dbReference type="EMBL" id="KAI1613798.1"/>
    </source>
</evidence>
<dbReference type="Proteomes" id="UP001203852">
    <property type="component" value="Unassembled WGS sequence"/>
</dbReference>
<keyword evidence="4" id="KW-1185">Reference proteome</keyword>
<gene>
    <name evidence="3" type="ORF">EDD36DRAFT_207871</name>
</gene>
<protein>
    <submittedName>
        <fullName evidence="3">Uncharacterized protein</fullName>
    </submittedName>
</protein>
<feature type="compositionally biased region" description="Basic and acidic residues" evidence="1">
    <location>
        <begin position="504"/>
        <end position="516"/>
    </location>
</feature>
<feature type="region of interest" description="Disordered" evidence="1">
    <location>
        <begin position="183"/>
        <end position="232"/>
    </location>
</feature>
<evidence type="ECO:0000256" key="2">
    <source>
        <dbReference type="SAM" id="Phobius"/>
    </source>
</evidence>
<feature type="compositionally biased region" description="Polar residues" evidence="1">
    <location>
        <begin position="419"/>
        <end position="428"/>
    </location>
</feature>
<feature type="compositionally biased region" description="Pro residues" evidence="1">
    <location>
        <begin position="329"/>
        <end position="339"/>
    </location>
</feature>
<evidence type="ECO:0000313" key="4">
    <source>
        <dbReference type="Proteomes" id="UP001203852"/>
    </source>
</evidence>
<name>A0AAN6DXA1_9EURO</name>
<reference evidence="3" key="1">
    <citation type="journal article" date="2022" name="bioRxiv">
        <title>Deciphering the potential niche of two novel black yeast fungi from a biological soil crust based on their genomes, phenotypes, and melanin regulation.</title>
        <authorList>
            <consortium name="DOE Joint Genome Institute"/>
            <person name="Carr E.C."/>
            <person name="Barton Q."/>
            <person name="Grambo S."/>
            <person name="Sullivan M."/>
            <person name="Renfro C.M."/>
            <person name="Kuo A."/>
            <person name="Pangilinan J."/>
            <person name="Lipzen A."/>
            <person name="Keymanesh K."/>
            <person name="Savage E."/>
            <person name="Barry K."/>
            <person name="Grigoriev I.V."/>
            <person name="Riekhof W.R."/>
            <person name="Harris S.S."/>
        </authorList>
    </citation>
    <scope>NUCLEOTIDE SEQUENCE</scope>
    <source>
        <strain evidence="3">JF 03-4F</strain>
    </source>
</reference>
<comment type="caution">
    <text evidence="3">The sequence shown here is derived from an EMBL/GenBank/DDBJ whole genome shotgun (WGS) entry which is preliminary data.</text>
</comment>
<organism evidence="3 4">
    <name type="scientific">Exophiala viscosa</name>
    <dbReference type="NCBI Taxonomy" id="2486360"/>
    <lineage>
        <taxon>Eukaryota</taxon>
        <taxon>Fungi</taxon>
        <taxon>Dikarya</taxon>
        <taxon>Ascomycota</taxon>
        <taxon>Pezizomycotina</taxon>
        <taxon>Eurotiomycetes</taxon>
        <taxon>Chaetothyriomycetidae</taxon>
        <taxon>Chaetothyriales</taxon>
        <taxon>Herpotrichiellaceae</taxon>
        <taxon>Exophiala</taxon>
    </lineage>
</organism>
<dbReference type="AlphaFoldDB" id="A0AAN6DXA1"/>